<evidence type="ECO:0000313" key="1">
    <source>
        <dbReference type="EMBL" id="MBB4938848.1"/>
    </source>
</evidence>
<dbReference type="Pfam" id="PF02575">
    <property type="entry name" value="YbaB_DNA_bd"/>
    <property type="match status" value="1"/>
</dbReference>
<dbReference type="SUPFAM" id="SSF82607">
    <property type="entry name" value="YbaB-like"/>
    <property type="match status" value="1"/>
</dbReference>
<dbReference type="Proteomes" id="UP000534286">
    <property type="component" value="Unassembled WGS sequence"/>
</dbReference>
<dbReference type="RefSeq" id="WP_184754963.1">
    <property type="nucleotide sequence ID" value="NZ_BAABEK010000061.1"/>
</dbReference>
<keyword evidence="2" id="KW-1185">Reference proteome</keyword>
<sequence length="145" mass="16156">MDDFTRALGFDPEKVARDAGRLFDRMEAMHRAAADLTVRAESGDGRVAVEYSSTGGVQKIEIDPRAMRMASGELAETILDLIHQTRRDAETRARARAAEVLDADNSLVTDRQVIGDRLRDAAGTLQENLRTATETMERLHAVFRR</sequence>
<evidence type="ECO:0000313" key="2">
    <source>
        <dbReference type="Proteomes" id="UP000534286"/>
    </source>
</evidence>
<protein>
    <submittedName>
        <fullName evidence="1">DNA-binding protein YbaB</fullName>
    </submittedName>
</protein>
<dbReference type="GO" id="GO:0003677">
    <property type="term" value="F:DNA binding"/>
    <property type="evidence" value="ECO:0007669"/>
    <property type="project" value="UniProtKB-KW"/>
</dbReference>
<reference evidence="1 2" key="1">
    <citation type="submission" date="2020-08" db="EMBL/GenBank/DDBJ databases">
        <title>Sequencing the genomes of 1000 actinobacteria strains.</title>
        <authorList>
            <person name="Klenk H.-P."/>
        </authorList>
    </citation>
    <scope>NUCLEOTIDE SEQUENCE [LARGE SCALE GENOMIC DNA]</scope>
    <source>
        <strain evidence="1 2">DSM 43023</strain>
    </source>
</reference>
<dbReference type="Gene3D" id="3.30.1310.10">
    <property type="entry name" value="Nucleoid-associated protein YbaB-like domain"/>
    <property type="match status" value="1"/>
</dbReference>
<gene>
    <name evidence="1" type="ORF">FHR32_003153</name>
</gene>
<organism evidence="1 2">
    <name type="scientific">Streptosporangium album</name>
    <dbReference type="NCBI Taxonomy" id="47479"/>
    <lineage>
        <taxon>Bacteria</taxon>
        <taxon>Bacillati</taxon>
        <taxon>Actinomycetota</taxon>
        <taxon>Actinomycetes</taxon>
        <taxon>Streptosporangiales</taxon>
        <taxon>Streptosporangiaceae</taxon>
        <taxon>Streptosporangium</taxon>
    </lineage>
</organism>
<keyword evidence="1" id="KW-0238">DNA-binding</keyword>
<dbReference type="EMBL" id="JACHJU010000001">
    <property type="protein sequence ID" value="MBB4938848.1"/>
    <property type="molecule type" value="Genomic_DNA"/>
</dbReference>
<proteinExistence type="predicted"/>
<dbReference type="InterPro" id="IPR004401">
    <property type="entry name" value="YbaB/EbfC"/>
</dbReference>
<dbReference type="AlphaFoldDB" id="A0A7W7W9D4"/>
<dbReference type="InterPro" id="IPR036894">
    <property type="entry name" value="YbaB-like_sf"/>
</dbReference>
<name>A0A7W7W9D4_9ACTN</name>
<accession>A0A7W7W9D4</accession>
<comment type="caution">
    <text evidence="1">The sequence shown here is derived from an EMBL/GenBank/DDBJ whole genome shotgun (WGS) entry which is preliminary data.</text>
</comment>